<dbReference type="InterPro" id="IPR039537">
    <property type="entry name" value="Retrotran_Ty1/copia-like"/>
</dbReference>
<feature type="domain" description="Reverse transcriptase Ty1/copia-type" evidence="12">
    <location>
        <begin position="212"/>
        <end position="320"/>
    </location>
</feature>
<comment type="caution">
    <text evidence="14">The sequence shown here is derived from an EMBL/GenBank/DDBJ whole genome shotgun (WGS) entry which is preliminary data.</text>
</comment>
<evidence type="ECO:0000313" key="14">
    <source>
        <dbReference type="EMBL" id="MBW0495523.1"/>
    </source>
</evidence>
<keyword evidence="9" id="KW-0808">Transferase</keyword>
<sequence length="322" mass="36658">MILDKARCLLGSCNLPAEYWAEAINTAFLLSNLTPPKSRKNKTPHYLWISQEPRLKQLRTFSFLSFMAIPRHHCKWKLALAEEKGILLGYENNNTSYRTLGLNNNKVAITKHATFEKCSFPNVDQGLPLTNPMTDKNRQQFIMETSSAAMVDEPCELRNKQLKHNNLFLEGQCPTHLLGHSTSKISSPSRSSDRKLWQEAINKELEAMVNLKVWVVTKLEDDHKLIGTTWVFKTKESPLDDKKEYKACLCAQGFTQTTGIDYKKSYAPTGRLHSIRTLIAFAAANKPQFHQLDVKSTLLNVPLTENIYLSIPQGLNICRQSH</sequence>
<evidence type="ECO:0000256" key="4">
    <source>
        <dbReference type="ARBA" id="ARBA00022759"/>
    </source>
</evidence>
<evidence type="ECO:0000256" key="10">
    <source>
        <dbReference type="ARBA" id="ARBA00023172"/>
    </source>
</evidence>
<evidence type="ECO:0008006" key="16">
    <source>
        <dbReference type="Google" id="ProtNLM"/>
    </source>
</evidence>
<reference evidence="14" key="1">
    <citation type="submission" date="2021-03" db="EMBL/GenBank/DDBJ databases">
        <title>Draft genome sequence of rust myrtle Austropuccinia psidii MF-1, a brazilian biotype.</title>
        <authorList>
            <person name="Quecine M.C."/>
            <person name="Pachon D.M.R."/>
            <person name="Bonatelli M.L."/>
            <person name="Correr F.H."/>
            <person name="Franceschini L.M."/>
            <person name="Leite T.F."/>
            <person name="Margarido G.R.A."/>
            <person name="Almeida C.A."/>
            <person name="Ferrarezi J.A."/>
            <person name="Labate C.A."/>
        </authorList>
    </citation>
    <scope>NUCLEOTIDE SEQUENCE</scope>
    <source>
        <strain evidence="14">MF-1</strain>
    </source>
</reference>
<evidence type="ECO:0000256" key="7">
    <source>
        <dbReference type="ARBA" id="ARBA00022908"/>
    </source>
</evidence>
<keyword evidence="8" id="KW-0695">RNA-directed DNA polymerase</keyword>
<dbReference type="GO" id="GO:0003887">
    <property type="term" value="F:DNA-directed DNA polymerase activity"/>
    <property type="evidence" value="ECO:0007669"/>
    <property type="project" value="UniProtKB-KW"/>
</dbReference>
<evidence type="ECO:0000256" key="1">
    <source>
        <dbReference type="ARBA" id="ARBA00022695"/>
    </source>
</evidence>
<keyword evidence="7" id="KW-0229">DNA integration</keyword>
<dbReference type="GO" id="GO:0016787">
    <property type="term" value="F:hydrolase activity"/>
    <property type="evidence" value="ECO:0007669"/>
    <property type="project" value="UniProtKB-KW"/>
</dbReference>
<dbReference type="GO" id="GO:0003964">
    <property type="term" value="F:RNA-directed DNA polymerase activity"/>
    <property type="evidence" value="ECO:0007669"/>
    <property type="project" value="UniProtKB-KW"/>
</dbReference>
<keyword evidence="6" id="KW-0460">Magnesium</keyword>
<dbReference type="EMBL" id="AVOT02013142">
    <property type="protein sequence ID" value="MBW0495523.1"/>
    <property type="molecule type" value="Genomic_DNA"/>
</dbReference>
<dbReference type="GO" id="GO:0004519">
    <property type="term" value="F:endonuclease activity"/>
    <property type="evidence" value="ECO:0007669"/>
    <property type="project" value="UniProtKB-KW"/>
</dbReference>
<dbReference type="Pfam" id="PF25597">
    <property type="entry name" value="SH3_retrovirus"/>
    <property type="match status" value="1"/>
</dbReference>
<evidence type="ECO:0000256" key="5">
    <source>
        <dbReference type="ARBA" id="ARBA00022801"/>
    </source>
</evidence>
<dbReference type="PANTHER" id="PTHR42648">
    <property type="entry name" value="TRANSPOSASE, PUTATIVE-RELATED"/>
    <property type="match status" value="1"/>
</dbReference>
<evidence type="ECO:0000259" key="12">
    <source>
        <dbReference type="Pfam" id="PF07727"/>
    </source>
</evidence>
<dbReference type="Proteomes" id="UP000765509">
    <property type="component" value="Unassembled WGS sequence"/>
</dbReference>
<dbReference type="InterPro" id="IPR013103">
    <property type="entry name" value="RVT_2"/>
</dbReference>
<evidence type="ECO:0000256" key="9">
    <source>
        <dbReference type="ARBA" id="ARBA00022932"/>
    </source>
</evidence>
<keyword evidence="4" id="KW-0255">Endonuclease</keyword>
<keyword evidence="15" id="KW-1185">Reference proteome</keyword>
<proteinExistence type="predicted"/>
<evidence type="ECO:0000313" key="15">
    <source>
        <dbReference type="Proteomes" id="UP000765509"/>
    </source>
</evidence>
<evidence type="ECO:0000259" key="13">
    <source>
        <dbReference type="Pfam" id="PF25597"/>
    </source>
</evidence>
<dbReference type="PANTHER" id="PTHR42648:SF11">
    <property type="entry name" value="TRANSPOSON TY4-P GAG-POL POLYPROTEIN"/>
    <property type="match status" value="1"/>
</dbReference>
<dbReference type="GO" id="GO:0046872">
    <property type="term" value="F:metal ion binding"/>
    <property type="evidence" value="ECO:0007669"/>
    <property type="project" value="UniProtKB-KW"/>
</dbReference>
<accession>A0A9Q3D724</accession>
<dbReference type="GO" id="GO:0015074">
    <property type="term" value="P:DNA integration"/>
    <property type="evidence" value="ECO:0007669"/>
    <property type="project" value="UniProtKB-KW"/>
</dbReference>
<feature type="domain" description="Retroviral polymerase SH3-like" evidence="13">
    <location>
        <begin position="66"/>
        <end position="124"/>
    </location>
</feature>
<name>A0A9Q3D724_9BASI</name>
<keyword evidence="10" id="KW-0233">DNA recombination</keyword>
<keyword evidence="2" id="KW-0540">Nuclease</keyword>
<evidence type="ECO:0000256" key="11">
    <source>
        <dbReference type="ARBA" id="ARBA00023268"/>
    </source>
</evidence>
<dbReference type="AlphaFoldDB" id="A0A9Q3D724"/>
<keyword evidence="11" id="KW-0511">Multifunctional enzyme</keyword>
<evidence type="ECO:0000256" key="3">
    <source>
        <dbReference type="ARBA" id="ARBA00022723"/>
    </source>
</evidence>
<dbReference type="InterPro" id="IPR057670">
    <property type="entry name" value="SH3_retrovirus"/>
</dbReference>
<evidence type="ECO:0000256" key="6">
    <source>
        <dbReference type="ARBA" id="ARBA00022842"/>
    </source>
</evidence>
<protein>
    <recommendedName>
        <fullName evidence="16">Reverse transcriptase Ty1/copia-type domain-containing protein</fullName>
    </recommendedName>
</protein>
<dbReference type="Pfam" id="PF07727">
    <property type="entry name" value="RVT_2"/>
    <property type="match status" value="1"/>
</dbReference>
<dbReference type="OrthoDB" id="3799035at2759"/>
<organism evidence="14 15">
    <name type="scientific">Austropuccinia psidii MF-1</name>
    <dbReference type="NCBI Taxonomy" id="1389203"/>
    <lineage>
        <taxon>Eukaryota</taxon>
        <taxon>Fungi</taxon>
        <taxon>Dikarya</taxon>
        <taxon>Basidiomycota</taxon>
        <taxon>Pucciniomycotina</taxon>
        <taxon>Pucciniomycetes</taxon>
        <taxon>Pucciniales</taxon>
        <taxon>Sphaerophragmiaceae</taxon>
        <taxon>Austropuccinia</taxon>
    </lineage>
</organism>
<keyword evidence="9" id="KW-0239">DNA-directed DNA polymerase</keyword>
<keyword evidence="1" id="KW-0548">Nucleotidyltransferase</keyword>
<evidence type="ECO:0000256" key="8">
    <source>
        <dbReference type="ARBA" id="ARBA00022918"/>
    </source>
</evidence>
<keyword evidence="5" id="KW-0378">Hydrolase</keyword>
<gene>
    <name evidence="14" type="ORF">O181_035238</name>
</gene>
<dbReference type="GO" id="GO:0006310">
    <property type="term" value="P:DNA recombination"/>
    <property type="evidence" value="ECO:0007669"/>
    <property type="project" value="UniProtKB-KW"/>
</dbReference>
<evidence type="ECO:0000256" key="2">
    <source>
        <dbReference type="ARBA" id="ARBA00022722"/>
    </source>
</evidence>
<keyword evidence="3" id="KW-0479">Metal-binding</keyword>